<proteinExistence type="predicted"/>
<feature type="region of interest" description="Disordered" evidence="1">
    <location>
        <begin position="71"/>
        <end position="132"/>
    </location>
</feature>
<dbReference type="AlphaFoldDB" id="A0A1E1KLG0"/>
<evidence type="ECO:0000313" key="3">
    <source>
        <dbReference type="Proteomes" id="UP000178912"/>
    </source>
</evidence>
<feature type="compositionally biased region" description="Basic and acidic residues" evidence="1">
    <location>
        <begin position="71"/>
        <end position="101"/>
    </location>
</feature>
<gene>
    <name evidence="2" type="ORF">RAG0_07420</name>
</gene>
<dbReference type="OrthoDB" id="3560811at2759"/>
<feature type="compositionally biased region" description="Polar residues" evidence="1">
    <location>
        <begin position="115"/>
        <end position="126"/>
    </location>
</feature>
<dbReference type="Proteomes" id="UP000178912">
    <property type="component" value="Unassembled WGS sequence"/>
</dbReference>
<organism evidence="2 3">
    <name type="scientific">Rhynchosporium agropyri</name>
    <dbReference type="NCBI Taxonomy" id="914238"/>
    <lineage>
        <taxon>Eukaryota</taxon>
        <taxon>Fungi</taxon>
        <taxon>Dikarya</taxon>
        <taxon>Ascomycota</taxon>
        <taxon>Pezizomycotina</taxon>
        <taxon>Leotiomycetes</taxon>
        <taxon>Helotiales</taxon>
        <taxon>Ploettnerulaceae</taxon>
        <taxon>Rhynchosporium</taxon>
    </lineage>
</organism>
<reference evidence="3" key="1">
    <citation type="submission" date="2016-03" db="EMBL/GenBank/DDBJ databases">
        <authorList>
            <person name="Guldener U."/>
        </authorList>
    </citation>
    <scope>NUCLEOTIDE SEQUENCE [LARGE SCALE GENOMIC DNA]</scope>
    <source>
        <strain evidence="3">04CH-RAC-A.6.1</strain>
    </source>
</reference>
<sequence length="208" mass="23307">MPHASTGTQHACPGASGPVTLRNKNVIPAGNCNIVTTDGYRWCRRHENLCKKHDWVYSKKDECQMCQEEKAAKKKKKEEDDQKRKRDKDDEGKKTPHEASSRKNGKNVSLKKPITPSTRKTRSTTAAEGAVAAGIPTQADHWHFWMSGKKIIDLDKLLNDTIAQPDDQLSACVNDPHCPLNKFTQQHADILAAIRPHLRDLPDLPEST</sequence>
<evidence type="ECO:0000313" key="2">
    <source>
        <dbReference type="EMBL" id="CZS98856.1"/>
    </source>
</evidence>
<dbReference type="EMBL" id="FJUX01000038">
    <property type="protein sequence ID" value="CZS98856.1"/>
    <property type="molecule type" value="Genomic_DNA"/>
</dbReference>
<name>A0A1E1KLG0_9HELO</name>
<evidence type="ECO:0000256" key="1">
    <source>
        <dbReference type="SAM" id="MobiDB-lite"/>
    </source>
</evidence>
<protein>
    <submittedName>
        <fullName evidence="2">Uncharacterized protein</fullName>
    </submittedName>
</protein>
<accession>A0A1E1KLG0</accession>
<keyword evidence="3" id="KW-1185">Reference proteome</keyword>